<dbReference type="EMBL" id="JBHUMK010000037">
    <property type="protein sequence ID" value="MFD2609547.1"/>
    <property type="molecule type" value="Genomic_DNA"/>
</dbReference>
<evidence type="ECO:0000313" key="1">
    <source>
        <dbReference type="EMBL" id="MFD2609547.1"/>
    </source>
</evidence>
<organism evidence="1 2">
    <name type="scientific">Deinococcus taklimakanensis</name>
    <dbReference type="NCBI Taxonomy" id="536443"/>
    <lineage>
        <taxon>Bacteria</taxon>
        <taxon>Thermotogati</taxon>
        <taxon>Deinococcota</taxon>
        <taxon>Deinococci</taxon>
        <taxon>Deinococcales</taxon>
        <taxon>Deinococcaceae</taxon>
        <taxon>Deinococcus</taxon>
    </lineage>
</organism>
<keyword evidence="2" id="KW-1185">Reference proteome</keyword>
<dbReference type="RefSeq" id="WP_386845009.1">
    <property type="nucleotide sequence ID" value="NZ_JBHUMK010000037.1"/>
</dbReference>
<name>A0ABW5P5Q2_9DEIO</name>
<proteinExistence type="predicted"/>
<evidence type="ECO:0000313" key="2">
    <source>
        <dbReference type="Proteomes" id="UP001597475"/>
    </source>
</evidence>
<reference evidence="2" key="1">
    <citation type="journal article" date="2019" name="Int. J. Syst. Evol. Microbiol.">
        <title>The Global Catalogue of Microorganisms (GCM) 10K type strain sequencing project: providing services to taxonomists for standard genome sequencing and annotation.</title>
        <authorList>
            <consortium name="The Broad Institute Genomics Platform"/>
            <consortium name="The Broad Institute Genome Sequencing Center for Infectious Disease"/>
            <person name="Wu L."/>
            <person name="Ma J."/>
        </authorList>
    </citation>
    <scope>NUCLEOTIDE SEQUENCE [LARGE SCALE GENOMIC DNA]</scope>
    <source>
        <strain evidence="2">KCTC 33842</strain>
    </source>
</reference>
<dbReference type="Proteomes" id="UP001597475">
    <property type="component" value="Unassembled WGS sequence"/>
</dbReference>
<protein>
    <submittedName>
        <fullName evidence="1">Uncharacterized protein</fullName>
    </submittedName>
</protein>
<sequence length="71" mass="7673">MTVADELSVITEVEIADFLSISTSISDMTVRLINRQSDMGVSGDIVSISHSVAPLNYDRFAVSVSVVRQKA</sequence>
<accession>A0ABW5P5Q2</accession>
<comment type="caution">
    <text evidence="1">The sequence shown here is derived from an EMBL/GenBank/DDBJ whole genome shotgun (WGS) entry which is preliminary data.</text>
</comment>
<gene>
    <name evidence="1" type="ORF">ACFSR9_08865</name>
</gene>